<dbReference type="GO" id="GO:0016791">
    <property type="term" value="F:phosphatase activity"/>
    <property type="evidence" value="ECO:0007669"/>
    <property type="project" value="TreeGrafter"/>
</dbReference>
<evidence type="ECO:0000313" key="5">
    <source>
        <dbReference type="Proteomes" id="UP000318288"/>
    </source>
</evidence>
<evidence type="ECO:0000313" key="4">
    <source>
        <dbReference type="EMBL" id="TWU58530.1"/>
    </source>
</evidence>
<keyword evidence="1" id="KW-0378">Hydrolase</keyword>
<dbReference type="Pfam" id="PF13426">
    <property type="entry name" value="PAS_9"/>
    <property type="match status" value="1"/>
</dbReference>
<dbReference type="InterPro" id="IPR000700">
    <property type="entry name" value="PAS-assoc_C"/>
</dbReference>
<dbReference type="Gene3D" id="3.30.450.20">
    <property type="entry name" value="PAS domain"/>
    <property type="match status" value="1"/>
</dbReference>
<dbReference type="PROSITE" id="PS50112">
    <property type="entry name" value="PAS"/>
    <property type="match status" value="1"/>
</dbReference>
<accession>A0A5C6FD72</accession>
<keyword evidence="4" id="KW-0418">Kinase</keyword>
<dbReference type="InterPro" id="IPR001610">
    <property type="entry name" value="PAC"/>
</dbReference>
<dbReference type="PANTHER" id="PTHR43156:SF2">
    <property type="entry name" value="STAGE II SPORULATION PROTEIN E"/>
    <property type="match status" value="1"/>
</dbReference>
<dbReference type="SMART" id="SM00331">
    <property type="entry name" value="PP2C_SIG"/>
    <property type="match status" value="1"/>
</dbReference>
<evidence type="ECO:0000259" key="3">
    <source>
        <dbReference type="PROSITE" id="PS50113"/>
    </source>
</evidence>
<dbReference type="InterPro" id="IPR000014">
    <property type="entry name" value="PAS"/>
</dbReference>
<name>A0A5C6FD72_9BACT</name>
<dbReference type="Gene3D" id="3.60.40.10">
    <property type="entry name" value="PPM-type phosphatase domain"/>
    <property type="match status" value="1"/>
</dbReference>
<comment type="caution">
    <text evidence="4">The sequence shown here is derived from an EMBL/GenBank/DDBJ whole genome shotgun (WGS) entry which is preliminary data.</text>
</comment>
<dbReference type="InterPro" id="IPR052016">
    <property type="entry name" value="Bact_Sigma-Reg"/>
</dbReference>
<reference evidence="4 5" key="1">
    <citation type="submission" date="2019-02" db="EMBL/GenBank/DDBJ databases">
        <title>Deep-cultivation of Planctomycetes and their phenomic and genomic characterization uncovers novel biology.</title>
        <authorList>
            <person name="Wiegand S."/>
            <person name="Jogler M."/>
            <person name="Boedeker C."/>
            <person name="Pinto D."/>
            <person name="Vollmers J."/>
            <person name="Rivas-Marin E."/>
            <person name="Kohn T."/>
            <person name="Peeters S.H."/>
            <person name="Heuer A."/>
            <person name="Rast P."/>
            <person name="Oberbeckmann S."/>
            <person name="Bunk B."/>
            <person name="Jeske O."/>
            <person name="Meyerdierks A."/>
            <person name="Storesund J.E."/>
            <person name="Kallscheuer N."/>
            <person name="Luecker S."/>
            <person name="Lage O.M."/>
            <person name="Pohl T."/>
            <person name="Merkel B.J."/>
            <person name="Hornburger P."/>
            <person name="Mueller R.-W."/>
            <person name="Bruemmer F."/>
            <person name="Labrenz M."/>
            <person name="Spormann A.M."/>
            <person name="Op Den Camp H."/>
            <person name="Overmann J."/>
            <person name="Amann R."/>
            <person name="Jetten M.S.M."/>
            <person name="Mascher T."/>
            <person name="Medema M.H."/>
            <person name="Devos D.P."/>
            <person name="Kaster A.-K."/>
            <person name="Ovreas L."/>
            <person name="Rohde M."/>
            <person name="Galperin M.Y."/>
            <person name="Jogler C."/>
        </authorList>
    </citation>
    <scope>NUCLEOTIDE SEQUENCE [LARGE SCALE GENOMIC DNA]</scope>
    <source>
        <strain evidence="4 5">Poly51</strain>
    </source>
</reference>
<dbReference type="EMBL" id="SJPW01000002">
    <property type="protein sequence ID" value="TWU58530.1"/>
    <property type="molecule type" value="Genomic_DNA"/>
</dbReference>
<feature type="domain" description="PAC" evidence="3">
    <location>
        <begin position="100"/>
        <end position="154"/>
    </location>
</feature>
<dbReference type="PANTHER" id="PTHR43156">
    <property type="entry name" value="STAGE II SPORULATION PROTEIN E-RELATED"/>
    <property type="match status" value="1"/>
</dbReference>
<dbReference type="InterPro" id="IPR001932">
    <property type="entry name" value="PPM-type_phosphatase-like_dom"/>
</dbReference>
<sequence>MNSSRAVRRSDASSQLSIRHQPLIDQLLLKDRALASAAEGITIADALASDRPLIYVNEGFTRLTGYSSEETVGTNCRFLQGPNTDPNSVKQLRDAISAERYCEVELMNYRKDGTPFWNHLSITPIRNEAGQTTHFVGIQSDTTRRHEAEASLRLASERMQNDLRAAAKIQHALLPTNLPKLSRARIAWSYLPCDELAGDILDVFQLDESRIAFYDLDVSGHGVQAALLSTTLSRWLSRASSELKENPVAVLEHLNDNFQLDVESPQFFTCCYGVLDLKSKTLSFASAGHPSPVLLRSNRAAEIYSPGFPVGIVADPDYQLQVVNLCANDRVYIFSDGAVEQIGPSGREFGVDRLLRELERHPSVSLQTSIDLCLGAVLSSTEDGITDDDISMLGIELHAT</sequence>
<dbReference type="PROSITE" id="PS50113">
    <property type="entry name" value="PAC"/>
    <property type="match status" value="1"/>
</dbReference>
<keyword evidence="4" id="KW-0808">Transferase</keyword>
<dbReference type="SUPFAM" id="SSF55785">
    <property type="entry name" value="PYP-like sensor domain (PAS domain)"/>
    <property type="match status" value="1"/>
</dbReference>
<dbReference type="InterPro" id="IPR035965">
    <property type="entry name" value="PAS-like_dom_sf"/>
</dbReference>
<dbReference type="GO" id="GO:0004673">
    <property type="term" value="F:protein histidine kinase activity"/>
    <property type="evidence" value="ECO:0007669"/>
    <property type="project" value="UniProtKB-EC"/>
</dbReference>
<dbReference type="SUPFAM" id="SSF81606">
    <property type="entry name" value="PP2C-like"/>
    <property type="match status" value="1"/>
</dbReference>
<dbReference type="Proteomes" id="UP000318288">
    <property type="component" value="Unassembled WGS sequence"/>
</dbReference>
<organism evidence="4 5">
    <name type="scientific">Rubripirellula tenax</name>
    <dbReference type="NCBI Taxonomy" id="2528015"/>
    <lineage>
        <taxon>Bacteria</taxon>
        <taxon>Pseudomonadati</taxon>
        <taxon>Planctomycetota</taxon>
        <taxon>Planctomycetia</taxon>
        <taxon>Pirellulales</taxon>
        <taxon>Pirellulaceae</taxon>
        <taxon>Rubripirellula</taxon>
    </lineage>
</organism>
<dbReference type="InterPro" id="IPR036457">
    <property type="entry name" value="PPM-type-like_dom_sf"/>
</dbReference>
<proteinExistence type="predicted"/>
<protein>
    <submittedName>
        <fullName evidence="4">Blue-light-activated histidine kinase 1</fullName>
        <ecNumber evidence="4">2.7.13.3</ecNumber>
    </submittedName>
</protein>
<keyword evidence="5" id="KW-1185">Reference proteome</keyword>
<dbReference type="CDD" id="cd00130">
    <property type="entry name" value="PAS"/>
    <property type="match status" value="1"/>
</dbReference>
<dbReference type="EC" id="2.7.13.3" evidence="4"/>
<evidence type="ECO:0000256" key="1">
    <source>
        <dbReference type="ARBA" id="ARBA00022801"/>
    </source>
</evidence>
<evidence type="ECO:0000259" key="2">
    <source>
        <dbReference type="PROSITE" id="PS50112"/>
    </source>
</evidence>
<gene>
    <name evidence="4" type="ORF">Poly51_13090</name>
</gene>
<dbReference type="AlphaFoldDB" id="A0A5C6FD72"/>
<dbReference type="NCBIfam" id="TIGR00229">
    <property type="entry name" value="sensory_box"/>
    <property type="match status" value="1"/>
</dbReference>
<feature type="domain" description="PAS" evidence="2">
    <location>
        <begin position="32"/>
        <end position="99"/>
    </location>
</feature>
<dbReference type="Pfam" id="PF07228">
    <property type="entry name" value="SpoIIE"/>
    <property type="match status" value="1"/>
</dbReference>
<dbReference type="SMART" id="SM00086">
    <property type="entry name" value="PAC"/>
    <property type="match status" value="1"/>
</dbReference>